<feature type="domain" description="F-box" evidence="2">
    <location>
        <begin position="10"/>
        <end position="56"/>
    </location>
</feature>
<evidence type="ECO:0000259" key="2">
    <source>
        <dbReference type="PROSITE" id="PS50181"/>
    </source>
</evidence>
<feature type="region of interest" description="Disordered" evidence="1">
    <location>
        <begin position="399"/>
        <end position="423"/>
    </location>
</feature>
<evidence type="ECO:0000256" key="1">
    <source>
        <dbReference type="SAM" id="MobiDB-lite"/>
    </source>
</evidence>
<organism evidence="3 4">
    <name type="scientific">Crucibulum laeve</name>
    <dbReference type="NCBI Taxonomy" id="68775"/>
    <lineage>
        <taxon>Eukaryota</taxon>
        <taxon>Fungi</taxon>
        <taxon>Dikarya</taxon>
        <taxon>Basidiomycota</taxon>
        <taxon>Agaricomycotina</taxon>
        <taxon>Agaricomycetes</taxon>
        <taxon>Agaricomycetidae</taxon>
        <taxon>Agaricales</taxon>
        <taxon>Agaricineae</taxon>
        <taxon>Nidulariaceae</taxon>
        <taxon>Crucibulum</taxon>
    </lineage>
</organism>
<sequence length="536" mass="59944">MSIMHSEISPHNILHLPTEILLAIISLLDLRHILVLRQTCSSLLAITKERSIWMALLNIQQQTLPMDPNSTINELEMSTKSLESSVRSAHRISQLWPTRRLENPYKLSSKMALNLLGMQVFLDRWLLVVYSEGIIRLRDMSLYPPSRLSLYPWGSEHNDAVLSLGSPRWTSYTATLNRSKSNIILAITQALPPCTTRIYEIQLEYQGEFYPGVFKPVQTIYRPTPETVRALDPEHELVVFSVSNTVVLVRYGSGNEEANSTIMPFQSPPDLEDLWNGIISIRFAGPYLVLFKTRSLECYHFIPLLNPDIPQLTSLKYHFVATTFRDVSFSNVTEASSLNSNVITFRLIAFDVLLGLFQYSVKITIPTSPFSLPSSMDVSLVGVYAMANHIGGNPHAVPSIVNSRAEPPPSSPEVPSFTPTPTPSRSIRLSAFGLNPSARGFISTYSLGPQGKRAIWIERKRGSLDREVQVWGENLNDEVRGSGDGVEGEDMGGHVVYNAVSYDLREDITHCTFAESTGRIVLGSRTGELLLLELNR</sequence>
<evidence type="ECO:0000313" key="3">
    <source>
        <dbReference type="EMBL" id="TFK39490.1"/>
    </source>
</evidence>
<gene>
    <name evidence="3" type="ORF">BDQ12DRAFT_712178</name>
</gene>
<name>A0A5C3M2K0_9AGAR</name>
<protein>
    <recommendedName>
        <fullName evidence="2">F-box domain-containing protein</fullName>
    </recommendedName>
</protein>
<accession>A0A5C3M2K0</accession>
<reference evidence="3 4" key="1">
    <citation type="journal article" date="2019" name="Nat. Ecol. Evol.">
        <title>Megaphylogeny resolves global patterns of mushroom evolution.</title>
        <authorList>
            <person name="Varga T."/>
            <person name="Krizsan K."/>
            <person name="Foldi C."/>
            <person name="Dima B."/>
            <person name="Sanchez-Garcia M."/>
            <person name="Sanchez-Ramirez S."/>
            <person name="Szollosi G.J."/>
            <person name="Szarkandi J.G."/>
            <person name="Papp V."/>
            <person name="Albert L."/>
            <person name="Andreopoulos W."/>
            <person name="Angelini C."/>
            <person name="Antonin V."/>
            <person name="Barry K.W."/>
            <person name="Bougher N.L."/>
            <person name="Buchanan P."/>
            <person name="Buyck B."/>
            <person name="Bense V."/>
            <person name="Catcheside P."/>
            <person name="Chovatia M."/>
            <person name="Cooper J."/>
            <person name="Damon W."/>
            <person name="Desjardin D."/>
            <person name="Finy P."/>
            <person name="Geml J."/>
            <person name="Haridas S."/>
            <person name="Hughes K."/>
            <person name="Justo A."/>
            <person name="Karasinski D."/>
            <person name="Kautmanova I."/>
            <person name="Kiss B."/>
            <person name="Kocsube S."/>
            <person name="Kotiranta H."/>
            <person name="LaButti K.M."/>
            <person name="Lechner B.E."/>
            <person name="Liimatainen K."/>
            <person name="Lipzen A."/>
            <person name="Lukacs Z."/>
            <person name="Mihaltcheva S."/>
            <person name="Morgado L.N."/>
            <person name="Niskanen T."/>
            <person name="Noordeloos M.E."/>
            <person name="Ohm R.A."/>
            <person name="Ortiz-Santana B."/>
            <person name="Ovrebo C."/>
            <person name="Racz N."/>
            <person name="Riley R."/>
            <person name="Savchenko A."/>
            <person name="Shiryaev A."/>
            <person name="Soop K."/>
            <person name="Spirin V."/>
            <person name="Szebenyi C."/>
            <person name="Tomsovsky M."/>
            <person name="Tulloss R.E."/>
            <person name="Uehling J."/>
            <person name="Grigoriev I.V."/>
            <person name="Vagvolgyi C."/>
            <person name="Papp T."/>
            <person name="Martin F.M."/>
            <person name="Miettinen O."/>
            <person name="Hibbett D.S."/>
            <person name="Nagy L.G."/>
        </authorList>
    </citation>
    <scope>NUCLEOTIDE SEQUENCE [LARGE SCALE GENOMIC DNA]</scope>
    <source>
        <strain evidence="3 4">CBS 166.37</strain>
    </source>
</reference>
<keyword evidence="4" id="KW-1185">Reference proteome</keyword>
<dbReference type="Proteomes" id="UP000308652">
    <property type="component" value="Unassembled WGS sequence"/>
</dbReference>
<feature type="compositionally biased region" description="Pro residues" evidence="1">
    <location>
        <begin position="406"/>
        <end position="422"/>
    </location>
</feature>
<dbReference type="EMBL" id="ML213599">
    <property type="protein sequence ID" value="TFK39490.1"/>
    <property type="molecule type" value="Genomic_DNA"/>
</dbReference>
<dbReference type="AlphaFoldDB" id="A0A5C3M2K0"/>
<dbReference type="SUPFAM" id="SSF81383">
    <property type="entry name" value="F-box domain"/>
    <property type="match status" value="1"/>
</dbReference>
<dbReference type="PROSITE" id="PS50181">
    <property type="entry name" value="FBOX"/>
    <property type="match status" value="1"/>
</dbReference>
<dbReference type="Gene3D" id="1.20.1280.50">
    <property type="match status" value="1"/>
</dbReference>
<proteinExistence type="predicted"/>
<dbReference type="InterPro" id="IPR001810">
    <property type="entry name" value="F-box_dom"/>
</dbReference>
<dbReference type="InterPro" id="IPR036047">
    <property type="entry name" value="F-box-like_dom_sf"/>
</dbReference>
<evidence type="ECO:0000313" key="4">
    <source>
        <dbReference type="Proteomes" id="UP000308652"/>
    </source>
</evidence>
<dbReference type="OrthoDB" id="3211970at2759"/>
<dbReference type="Pfam" id="PF12937">
    <property type="entry name" value="F-box-like"/>
    <property type="match status" value="1"/>
</dbReference>